<evidence type="ECO:0000313" key="1">
    <source>
        <dbReference type="EMBL" id="SFJ12917.1"/>
    </source>
</evidence>
<name>A0A1I3NUS4_9EURY</name>
<reference evidence="1 2" key="1">
    <citation type="submission" date="2016-10" db="EMBL/GenBank/DDBJ databases">
        <authorList>
            <person name="de Groot N.N."/>
        </authorList>
    </citation>
    <scope>NUCLEOTIDE SEQUENCE [LARGE SCALE GENOMIC DNA]</scope>
    <source>
        <strain evidence="1 2">SP2</strain>
    </source>
</reference>
<accession>A0A1I3NUS4</accession>
<evidence type="ECO:0000313" key="2">
    <source>
        <dbReference type="Proteomes" id="UP000182829"/>
    </source>
</evidence>
<protein>
    <submittedName>
        <fullName evidence="1">Uncharacterized protein</fullName>
    </submittedName>
</protein>
<sequence>MITTEYVYEAPIRHGTDREISEETVLDVFEADNVEVDHERGDHTDARRSGEYE</sequence>
<proteinExistence type="predicted"/>
<gene>
    <name evidence="1" type="ORF">SAMN05443661_11513</name>
</gene>
<organism evidence="1 2">
    <name type="scientific">Natronobacterium gregoryi</name>
    <dbReference type="NCBI Taxonomy" id="44930"/>
    <lineage>
        <taxon>Archaea</taxon>
        <taxon>Methanobacteriati</taxon>
        <taxon>Methanobacteriota</taxon>
        <taxon>Stenosarchaea group</taxon>
        <taxon>Halobacteria</taxon>
        <taxon>Halobacteriales</taxon>
        <taxon>Natrialbaceae</taxon>
        <taxon>Natronobacterium</taxon>
    </lineage>
</organism>
<dbReference type="EMBL" id="FORO01000015">
    <property type="protein sequence ID" value="SFJ12917.1"/>
    <property type="molecule type" value="Genomic_DNA"/>
</dbReference>
<dbReference type="Proteomes" id="UP000182829">
    <property type="component" value="Unassembled WGS sequence"/>
</dbReference>
<dbReference type="AlphaFoldDB" id="A0A1I3NUS4"/>